<organism evidence="2 3">
    <name type="scientific">Cotesia glomerata</name>
    <name type="common">Lepidopteran parasitic wasp</name>
    <name type="synonym">Apanteles glomeratus</name>
    <dbReference type="NCBI Taxonomy" id="32391"/>
    <lineage>
        <taxon>Eukaryota</taxon>
        <taxon>Metazoa</taxon>
        <taxon>Ecdysozoa</taxon>
        <taxon>Arthropoda</taxon>
        <taxon>Hexapoda</taxon>
        <taxon>Insecta</taxon>
        <taxon>Pterygota</taxon>
        <taxon>Neoptera</taxon>
        <taxon>Endopterygota</taxon>
        <taxon>Hymenoptera</taxon>
        <taxon>Apocrita</taxon>
        <taxon>Ichneumonoidea</taxon>
        <taxon>Braconidae</taxon>
        <taxon>Microgastrinae</taxon>
        <taxon>Cotesia</taxon>
    </lineage>
</organism>
<keyword evidence="3" id="KW-1185">Reference proteome</keyword>
<comment type="caution">
    <text evidence="2">The sequence shown here is derived from an EMBL/GenBank/DDBJ whole genome shotgun (WGS) entry which is preliminary data.</text>
</comment>
<feature type="compositionally biased region" description="Basic and acidic residues" evidence="1">
    <location>
        <begin position="86"/>
        <end position="104"/>
    </location>
</feature>
<dbReference type="AlphaFoldDB" id="A0AAV7J8B0"/>
<sequence length="214" mass="24662">MQELGKVIEELGLKILNGVKSGDEEGEVTFIGGKSENCCSVLDLVLILDRGDDDGVKSLKIIKRIESDHLPVVLELNRKNVNNESMVEKSEEEKGLKKAANDDWQERRENSEEIIWSDIKEIIHKAARVSGMSKKPNSGEKRGEFRKKWFNSECKRLRSVVWEKLKNMLKKEHDEVSKKEYAVAKKTFKNAVKKARDDWWGVKKEGNIKSKRHE</sequence>
<dbReference type="EMBL" id="JAHXZJ010000001">
    <property type="protein sequence ID" value="KAH0567973.1"/>
    <property type="molecule type" value="Genomic_DNA"/>
</dbReference>
<evidence type="ECO:0000313" key="2">
    <source>
        <dbReference type="EMBL" id="KAH0567973.1"/>
    </source>
</evidence>
<reference evidence="2 3" key="1">
    <citation type="journal article" date="2021" name="J. Hered.">
        <title>A chromosome-level genome assembly of the parasitoid wasp, Cotesia glomerata (Hymenoptera: Braconidae).</title>
        <authorList>
            <person name="Pinto B.J."/>
            <person name="Weis J.J."/>
            <person name="Gamble T."/>
            <person name="Ode P.J."/>
            <person name="Paul R."/>
            <person name="Zaspel J.M."/>
        </authorList>
    </citation>
    <scope>NUCLEOTIDE SEQUENCE [LARGE SCALE GENOMIC DNA]</scope>
    <source>
        <strain evidence="2">CgM1</strain>
    </source>
</reference>
<dbReference type="InterPro" id="IPR036691">
    <property type="entry name" value="Endo/exonu/phosph_ase_sf"/>
</dbReference>
<evidence type="ECO:0000256" key="1">
    <source>
        <dbReference type="SAM" id="MobiDB-lite"/>
    </source>
</evidence>
<protein>
    <submittedName>
        <fullName evidence="2">Uncharacterized protein</fullName>
    </submittedName>
</protein>
<accession>A0AAV7J8B0</accession>
<proteinExistence type="predicted"/>
<name>A0AAV7J8B0_COTGL</name>
<dbReference type="Gene3D" id="3.60.10.10">
    <property type="entry name" value="Endonuclease/exonuclease/phosphatase"/>
    <property type="match status" value="1"/>
</dbReference>
<gene>
    <name evidence="2" type="ORF">KQX54_017043</name>
</gene>
<dbReference type="Proteomes" id="UP000826195">
    <property type="component" value="Unassembled WGS sequence"/>
</dbReference>
<feature type="region of interest" description="Disordered" evidence="1">
    <location>
        <begin position="85"/>
        <end position="104"/>
    </location>
</feature>
<evidence type="ECO:0000313" key="3">
    <source>
        <dbReference type="Proteomes" id="UP000826195"/>
    </source>
</evidence>